<feature type="compositionally biased region" description="Low complexity" evidence="2">
    <location>
        <begin position="20"/>
        <end position="29"/>
    </location>
</feature>
<feature type="compositionally biased region" description="Polar residues" evidence="2">
    <location>
        <begin position="988"/>
        <end position="1005"/>
    </location>
</feature>
<feature type="region of interest" description="Disordered" evidence="2">
    <location>
        <begin position="1105"/>
        <end position="1267"/>
    </location>
</feature>
<feature type="compositionally biased region" description="Polar residues" evidence="2">
    <location>
        <begin position="186"/>
        <end position="200"/>
    </location>
</feature>
<feature type="domain" description="Putative zinc-finger" evidence="3">
    <location>
        <begin position="1318"/>
        <end position="1339"/>
    </location>
</feature>
<feature type="compositionally biased region" description="Pro residues" evidence="2">
    <location>
        <begin position="80"/>
        <end position="92"/>
    </location>
</feature>
<feature type="compositionally biased region" description="Low complexity" evidence="2">
    <location>
        <begin position="1017"/>
        <end position="1028"/>
    </location>
</feature>
<feature type="compositionally biased region" description="Acidic residues" evidence="2">
    <location>
        <begin position="698"/>
        <end position="713"/>
    </location>
</feature>
<feature type="compositionally biased region" description="Low complexity" evidence="2">
    <location>
        <begin position="43"/>
        <end position="57"/>
    </location>
</feature>
<evidence type="ECO:0000256" key="2">
    <source>
        <dbReference type="SAM" id="MobiDB-lite"/>
    </source>
</evidence>
<feature type="compositionally biased region" description="Pro residues" evidence="2">
    <location>
        <begin position="108"/>
        <end position="121"/>
    </location>
</feature>
<feature type="region of interest" description="Disordered" evidence="2">
    <location>
        <begin position="975"/>
        <end position="1060"/>
    </location>
</feature>
<feature type="compositionally biased region" description="Polar residues" evidence="2">
    <location>
        <begin position="637"/>
        <end position="660"/>
    </location>
</feature>
<feature type="region of interest" description="Disordered" evidence="2">
    <location>
        <begin position="20"/>
        <end position="123"/>
    </location>
</feature>
<keyword evidence="1" id="KW-0175">Coiled coil</keyword>
<feature type="compositionally biased region" description="Low complexity" evidence="2">
    <location>
        <begin position="488"/>
        <end position="499"/>
    </location>
</feature>
<dbReference type="InterPro" id="IPR019607">
    <property type="entry name" value="Putative_zinc-finger_domain"/>
</dbReference>
<feature type="region of interest" description="Disordered" evidence="2">
    <location>
        <begin position="626"/>
        <end position="772"/>
    </location>
</feature>
<name>A0A0D2APW6_9EURO</name>
<dbReference type="VEuPathDB" id="FungiDB:PV07_06933"/>
<feature type="compositionally biased region" description="Polar residues" evidence="2">
    <location>
        <begin position="500"/>
        <end position="510"/>
    </location>
</feature>
<dbReference type="Proteomes" id="UP000054466">
    <property type="component" value="Unassembled WGS sequence"/>
</dbReference>
<proteinExistence type="predicted"/>
<dbReference type="HOGENOM" id="CLU_253464_0_0_1"/>
<feature type="compositionally biased region" description="Low complexity" evidence="2">
    <location>
        <begin position="406"/>
        <end position="430"/>
    </location>
</feature>
<feature type="region of interest" description="Disordered" evidence="2">
    <location>
        <begin position="463"/>
        <end position="530"/>
    </location>
</feature>
<dbReference type="GeneID" id="27346127"/>
<keyword evidence="5" id="KW-1185">Reference proteome</keyword>
<feature type="compositionally biased region" description="Acidic residues" evidence="2">
    <location>
        <begin position="1127"/>
        <end position="1140"/>
    </location>
</feature>
<feature type="region of interest" description="Disordered" evidence="2">
    <location>
        <begin position="250"/>
        <end position="295"/>
    </location>
</feature>
<reference evidence="4 5" key="1">
    <citation type="submission" date="2015-01" db="EMBL/GenBank/DDBJ databases">
        <title>The Genome Sequence of Cladophialophora immunda CBS83496.</title>
        <authorList>
            <consortium name="The Broad Institute Genomics Platform"/>
            <person name="Cuomo C."/>
            <person name="de Hoog S."/>
            <person name="Gorbushina A."/>
            <person name="Stielow B."/>
            <person name="Teixiera M."/>
            <person name="Abouelleil A."/>
            <person name="Chapman S.B."/>
            <person name="Priest M."/>
            <person name="Young S.K."/>
            <person name="Wortman J."/>
            <person name="Nusbaum C."/>
            <person name="Birren B."/>
        </authorList>
    </citation>
    <scope>NUCLEOTIDE SEQUENCE [LARGE SCALE GENOMIC DNA]</scope>
    <source>
        <strain evidence="4 5">CBS 83496</strain>
    </source>
</reference>
<feature type="region of interest" description="Disordered" evidence="2">
    <location>
        <begin position="152"/>
        <end position="225"/>
    </location>
</feature>
<evidence type="ECO:0000259" key="3">
    <source>
        <dbReference type="Pfam" id="PF10650"/>
    </source>
</evidence>
<feature type="compositionally biased region" description="Polar residues" evidence="2">
    <location>
        <begin position="738"/>
        <end position="753"/>
    </location>
</feature>
<sequence>MAHPYSSTSLYAGTPSYAPQQPYYPSFPSNGLQQPINTPPGIPQQLPQPQGQMQTLPSYPPQPSPATNGPRFDANSQIRPPAPPFHPFPPPTTTFNSDFFKQFASAGFPPPPPPNFPPVPIPGAAYPQLPGPVNTSLSSPYPQHVAAGAPVFGAGFNSSEQPRQHAGDQFIGSRTGSRGGMDVHTDTQAYGTAMTVQSGISHPAHPLPKGTDSDKDQTLPSFGSRSDLDMLFASAQKQSMLGSVEPAMIASQPKDTNSAPEPDLAADGNVSPYDPTRPAAINDRASGGFASSSRALRSANLRPVERTYDNKSLIELRQLAKGAVLSLVPHKILYPDLVKEGVNPQILNELYEELGLRIEAGQSQARDELQGEQHPLVDGKELSAASQQPATQQPKVGFQKATPRMSTAQPTSQPSTIPSPSTTFGPSGVSEATAPSAGLDLKNLQPAQILGLERKDRIAQLLAAKTGRPTPTPTLATLAQSDGPKTTPPTTVSAETTSVGISWSSPQTRPAQLPEPVAATTGASGTKPKAQTELVKQKMEQLRREAQARTGGTASEIPADTTALGRDISIDASRILPEAESIIPSSANKISSIEKQLPMPSLIPGLFMTSTESSGFDEAARSVVGIPMSSAGGDGQENATAESESSVGQSDHQLLSSSTVPAKRPSDSDTAIMDIPLPKKPNTQQNLQYAPSLPLPDSEADYQSEGEIVEEPGSDAMAMGSDSDQDMQEDYTPPVLIPTTSTSFFNKPTSVNQTSTTALRTTSTSESGKDELYRAKQSEIEAMRRKIAELEQRNKLKRTRSQVESPSSSNPPTPAVTREDQQLASSPIPQTADLPGVSRPSTQRLPAGPSVPPVISKLTPAQLQEREAVLKQALLRQRAQRQQVLQEGLPDLNAKVKKTETRLEDSRTELAQVRAQLQNARMALDRLEAQEKRLVKEVSQFEEQLQEGRSGQKRYSDELQQIKLEKLAEAQAVPTKEGLIGSPDQLHPATSTISEPQSDLSNGHLDNQDENLQRQQSSLSVPAVSVAARETSDAEVDANMNGENTHESPGSYNAQGTLEGGIQPAQSLGVVNHAQHLQADEMEISPEPEDYVETHEHLPENVEVMQTSDEAMDVDNDSNGSASMSGSDDEEEYEPADVDTSEPVQQSADESDEYDPETAPVDSATPTTVPEDGLQDFHETSEIADASGPSTETGNPFDGGRDVSGATESDASNIKADDGVNRVGAVSEVPANTKDDLESGDQLTDADTLVRPPPGLSRETDGTPFLDGTCPAPTHYVPYKTPLSAFKTYRFHSDYPDAVKSGYRSLTYSNNIDPTRPLCPAELSGEACKDPACEEQHFAQLELPDEKILVQLSSASDIKDKSTRDEFHAGLKQVIAELRAKEVKDFEKVAAALSLYRRRFFTEKKEKERQEDDESPQQGDQEHHEQQEQEVLDS</sequence>
<evidence type="ECO:0000313" key="5">
    <source>
        <dbReference type="Proteomes" id="UP000054466"/>
    </source>
</evidence>
<dbReference type="EMBL" id="KN847043">
    <property type="protein sequence ID" value="KIW27167.1"/>
    <property type="molecule type" value="Genomic_DNA"/>
</dbReference>
<organism evidence="4 5">
    <name type="scientific">Cladophialophora immunda</name>
    <dbReference type="NCBI Taxonomy" id="569365"/>
    <lineage>
        <taxon>Eukaryota</taxon>
        <taxon>Fungi</taxon>
        <taxon>Dikarya</taxon>
        <taxon>Ascomycota</taxon>
        <taxon>Pezizomycotina</taxon>
        <taxon>Eurotiomycetes</taxon>
        <taxon>Chaetothyriomycetidae</taxon>
        <taxon>Chaetothyriales</taxon>
        <taxon>Herpotrichiellaceae</taxon>
        <taxon>Cladophialophora</taxon>
    </lineage>
</organism>
<feature type="compositionally biased region" description="Low complexity" evidence="2">
    <location>
        <begin position="284"/>
        <end position="295"/>
    </location>
</feature>
<feature type="compositionally biased region" description="Low complexity" evidence="2">
    <location>
        <begin position="754"/>
        <end position="766"/>
    </location>
</feature>
<feature type="region of interest" description="Disordered" evidence="2">
    <location>
        <begin position="380"/>
        <end position="437"/>
    </location>
</feature>
<dbReference type="OrthoDB" id="1922977at2759"/>
<protein>
    <recommendedName>
        <fullName evidence="3">Putative zinc-finger domain-containing protein</fullName>
    </recommendedName>
</protein>
<feature type="compositionally biased region" description="Low complexity" evidence="2">
    <location>
        <begin position="383"/>
        <end position="394"/>
    </location>
</feature>
<feature type="region of interest" description="Disordered" evidence="2">
    <location>
        <begin position="790"/>
        <end position="854"/>
    </location>
</feature>
<feature type="compositionally biased region" description="Polar residues" evidence="2">
    <location>
        <begin position="1117"/>
        <end position="1126"/>
    </location>
</feature>
<accession>A0A0D2APW6</accession>
<evidence type="ECO:0000256" key="1">
    <source>
        <dbReference type="SAM" id="Coils"/>
    </source>
</evidence>
<dbReference type="RefSeq" id="XP_016247383.1">
    <property type="nucleotide sequence ID" value="XM_016393964.1"/>
</dbReference>
<feature type="compositionally biased region" description="Polar residues" evidence="2">
    <location>
        <begin position="1041"/>
        <end position="1056"/>
    </location>
</feature>
<feature type="region of interest" description="Disordered" evidence="2">
    <location>
        <begin position="1404"/>
        <end position="1434"/>
    </location>
</feature>
<evidence type="ECO:0000313" key="4">
    <source>
        <dbReference type="EMBL" id="KIW27167.1"/>
    </source>
</evidence>
<dbReference type="STRING" id="569365.A0A0D2APW6"/>
<feature type="coiled-coil region" evidence="1">
    <location>
        <begin position="889"/>
        <end position="944"/>
    </location>
</feature>
<gene>
    <name evidence="4" type="ORF">PV07_06933</name>
</gene>
<dbReference type="Pfam" id="PF10650">
    <property type="entry name" value="zf-C3H1"/>
    <property type="match status" value="1"/>
</dbReference>